<proteinExistence type="predicted"/>
<dbReference type="PROSITE" id="PS01117">
    <property type="entry name" value="HTH_MARR_1"/>
    <property type="match status" value="1"/>
</dbReference>
<evidence type="ECO:0000256" key="1">
    <source>
        <dbReference type="ARBA" id="ARBA00023015"/>
    </source>
</evidence>
<dbReference type="InterPro" id="IPR039422">
    <property type="entry name" value="MarR/SlyA-like"/>
</dbReference>
<keyword evidence="7" id="KW-1185">Reference proteome</keyword>
<keyword evidence="3" id="KW-0804">Transcription</keyword>
<evidence type="ECO:0000313" key="7">
    <source>
        <dbReference type="Proteomes" id="UP000321490"/>
    </source>
</evidence>
<organism evidence="6 7">
    <name type="scientific">Modestobacter roseus</name>
    <dbReference type="NCBI Taxonomy" id="1181884"/>
    <lineage>
        <taxon>Bacteria</taxon>
        <taxon>Bacillati</taxon>
        <taxon>Actinomycetota</taxon>
        <taxon>Actinomycetes</taxon>
        <taxon>Geodermatophilales</taxon>
        <taxon>Geodermatophilaceae</taxon>
        <taxon>Modestobacter</taxon>
    </lineage>
</organism>
<comment type="caution">
    <text evidence="6">The sequence shown here is derived from an EMBL/GenBank/DDBJ whole genome shotgun (WGS) entry which is preliminary data.</text>
</comment>
<evidence type="ECO:0000256" key="2">
    <source>
        <dbReference type="ARBA" id="ARBA00023125"/>
    </source>
</evidence>
<evidence type="ECO:0000313" key="6">
    <source>
        <dbReference type="EMBL" id="TWH72088.1"/>
    </source>
</evidence>
<dbReference type="InterPro" id="IPR023187">
    <property type="entry name" value="Tscrpt_reg_MarR-type_CS"/>
</dbReference>
<dbReference type="InterPro" id="IPR000835">
    <property type="entry name" value="HTH_MarR-typ"/>
</dbReference>
<feature type="region of interest" description="Disordered" evidence="4">
    <location>
        <begin position="1"/>
        <end position="28"/>
    </location>
</feature>
<name>A0A562IMF6_9ACTN</name>
<protein>
    <submittedName>
        <fullName evidence="6">Transcriptional regulator, MarR family</fullName>
    </submittedName>
</protein>
<dbReference type="InterPro" id="IPR036388">
    <property type="entry name" value="WH-like_DNA-bd_sf"/>
</dbReference>
<keyword evidence="1" id="KW-0805">Transcription regulation</keyword>
<dbReference type="RefSeq" id="WP_228395177.1">
    <property type="nucleotide sequence ID" value="NZ_JABGDC010000107.1"/>
</dbReference>
<dbReference type="GO" id="GO:0003677">
    <property type="term" value="F:DNA binding"/>
    <property type="evidence" value="ECO:0007669"/>
    <property type="project" value="UniProtKB-KW"/>
</dbReference>
<dbReference type="CDD" id="cd00090">
    <property type="entry name" value="HTH_ARSR"/>
    <property type="match status" value="1"/>
</dbReference>
<dbReference type="Proteomes" id="UP000321490">
    <property type="component" value="Unassembled WGS sequence"/>
</dbReference>
<dbReference type="SMART" id="SM00347">
    <property type="entry name" value="HTH_MARR"/>
    <property type="match status" value="1"/>
</dbReference>
<dbReference type="PANTHER" id="PTHR33164:SF57">
    <property type="entry name" value="MARR-FAMILY TRANSCRIPTIONAL REGULATOR"/>
    <property type="match status" value="1"/>
</dbReference>
<dbReference type="Pfam" id="PF12802">
    <property type="entry name" value="MarR_2"/>
    <property type="match status" value="1"/>
</dbReference>
<accession>A0A562IMF6</accession>
<dbReference type="SUPFAM" id="SSF46785">
    <property type="entry name" value="Winged helix' DNA-binding domain"/>
    <property type="match status" value="1"/>
</dbReference>
<evidence type="ECO:0000256" key="3">
    <source>
        <dbReference type="ARBA" id="ARBA00023163"/>
    </source>
</evidence>
<keyword evidence="2" id="KW-0238">DNA-binding</keyword>
<dbReference type="AlphaFoldDB" id="A0A562IMF6"/>
<dbReference type="PROSITE" id="PS50995">
    <property type="entry name" value="HTH_MARR_2"/>
    <property type="match status" value="1"/>
</dbReference>
<dbReference type="InterPro" id="IPR036390">
    <property type="entry name" value="WH_DNA-bd_sf"/>
</dbReference>
<dbReference type="GO" id="GO:0006950">
    <property type="term" value="P:response to stress"/>
    <property type="evidence" value="ECO:0007669"/>
    <property type="project" value="TreeGrafter"/>
</dbReference>
<sequence length="187" mass="20141">MTAAPDRGFEADDRPNSSRRSVRTDVDGVPGCVTDPELAAFAALEREVTLLLRRSRTVQGRLGGQVHGGLDGAVYALLLLLDDAGPLRAADLVVRLGMDKSAVSRQVASLVELGLVERTVDQEDGRAQVLSTSAEGHRRLSRIRAARRARWEADLSGWEVEDVAALAALLERLNQLGAVHEVESAAR</sequence>
<feature type="domain" description="HTH marR-type" evidence="5">
    <location>
        <begin position="41"/>
        <end position="175"/>
    </location>
</feature>
<reference evidence="6 7" key="1">
    <citation type="submission" date="2019-07" db="EMBL/GenBank/DDBJ databases">
        <title>R&amp;d 2014.</title>
        <authorList>
            <person name="Klenk H.-P."/>
        </authorList>
    </citation>
    <scope>NUCLEOTIDE SEQUENCE [LARGE SCALE GENOMIC DNA]</scope>
    <source>
        <strain evidence="6 7">DSM 45764</strain>
    </source>
</reference>
<evidence type="ECO:0000259" key="5">
    <source>
        <dbReference type="PROSITE" id="PS50995"/>
    </source>
</evidence>
<feature type="compositionally biased region" description="Basic and acidic residues" evidence="4">
    <location>
        <begin position="7"/>
        <end position="26"/>
    </location>
</feature>
<gene>
    <name evidence="6" type="ORF">JD78_00592</name>
</gene>
<dbReference type="EMBL" id="VLKF01000001">
    <property type="protein sequence ID" value="TWH72088.1"/>
    <property type="molecule type" value="Genomic_DNA"/>
</dbReference>
<dbReference type="PANTHER" id="PTHR33164">
    <property type="entry name" value="TRANSCRIPTIONAL REGULATOR, MARR FAMILY"/>
    <property type="match status" value="1"/>
</dbReference>
<evidence type="ECO:0000256" key="4">
    <source>
        <dbReference type="SAM" id="MobiDB-lite"/>
    </source>
</evidence>
<dbReference type="GO" id="GO:0003700">
    <property type="term" value="F:DNA-binding transcription factor activity"/>
    <property type="evidence" value="ECO:0007669"/>
    <property type="project" value="InterPro"/>
</dbReference>
<dbReference type="InterPro" id="IPR011991">
    <property type="entry name" value="ArsR-like_HTH"/>
</dbReference>
<dbReference type="Gene3D" id="1.10.10.10">
    <property type="entry name" value="Winged helix-like DNA-binding domain superfamily/Winged helix DNA-binding domain"/>
    <property type="match status" value="1"/>
</dbReference>